<name>A0AAE0T0W2_9BIVA</name>
<dbReference type="AlphaFoldDB" id="A0AAE0T0W2"/>
<dbReference type="SUPFAM" id="SSF48726">
    <property type="entry name" value="Immunoglobulin"/>
    <property type="match status" value="2"/>
</dbReference>
<dbReference type="InterPro" id="IPR036179">
    <property type="entry name" value="Ig-like_dom_sf"/>
</dbReference>
<comment type="subcellular location">
    <subcellularLocation>
        <location evidence="1">Membrane</location>
        <topology evidence="1">Single-pass type I membrane protein</topology>
    </subcellularLocation>
</comment>
<evidence type="ECO:0000256" key="1">
    <source>
        <dbReference type="ARBA" id="ARBA00004479"/>
    </source>
</evidence>
<feature type="non-terminal residue" evidence="7">
    <location>
        <position position="247"/>
    </location>
</feature>
<evidence type="ECO:0000259" key="6">
    <source>
        <dbReference type="PROSITE" id="PS50835"/>
    </source>
</evidence>
<keyword evidence="8" id="KW-1185">Reference proteome</keyword>
<dbReference type="GO" id="GO:0098609">
    <property type="term" value="P:cell-cell adhesion"/>
    <property type="evidence" value="ECO:0007669"/>
    <property type="project" value="TreeGrafter"/>
</dbReference>
<dbReference type="PROSITE" id="PS50835">
    <property type="entry name" value="IG_LIKE"/>
    <property type="match status" value="2"/>
</dbReference>
<comment type="caution">
    <text evidence="7">The sequence shown here is derived from an EMBL/GenBank/DDBJ whole genome shotgun (WGS) entry which is preliminary data.</text>
</comment>
<evidence type="ECO:0000256" key="3">
    <source>
        <dbReference type="ARBA" id="ARBA00023157"/>
    </source>
</evidence>
<organism evidence="7 8">
    <name type="scientific">Potamilus streckersoni</name>
    <dbReference type="NCBI Taxonomy" id="2493646"/>
    <lineage>
        <taxon>Eukaryota</taxon>
        <taxon>Metazoa</taxon>
        <taxon>Spiralia</taxon>
        <taxon>Lophotrochozoa</taxon>
        <taxon>Mollusca</taxon>
        <taxon>Bivalvia</taxon>
        <taxon>Autobranchia</taxon>
        <taxon>Heteroconchia</taxon>
        <taxon>Palaeoheterodonta</taxon>
        <taxon>Unionida</taxon>
        <taxon>Unionoidea</taxon>
        <taxon>Unionidae</taxon>
        <taxon>Ambleminae</taxon>
        <taxon>Lampsilini</taxon>
        <taxon>Potamilus</taxon>
    </lineage>
</organism>
<dbReference type="InterPro" id="IPR003599">
    <property type="entry name" value="Ig_sub"/>
</dbReference>
<reference evidence="7" key="2">
    <citation type="journal article" date="2021" name="Genome Biol. Evol.">
        <title>Developing a high-quality reference genome for a parasitic bivalve with doubly uniparental inheritance (Bivalvia: Unionida).</title>
        <authorList>
            <person name="Smith C.H."/>
        </authorList>
    </citation>
    <scope>NUCLEOTIDE SEQUENCE</scope>
    <source>
        <strain evidence="7">CHS0354</strain>
        <tissue evidence="7">Mantle</tissue>
    </source>
</reference>
<dbReference type="GO" id="GO:0005886">
    <property type="term" value="C:plasma membrane"/>
    <property type="evidence" value="ECO:0007669"/>
    <property type="project" value="TreeGrafter"/>
</dbReference>
<dbReference type="Proteomes" id="UP001195483">
    <property type="component" value="Unassembled WGS sequence"/>
</dbReference>
<sequence length="247" mass="27826">MRVYVEISPGKALNVTLNLLNITTNDAGIYTVTKLFDSKEFNDSVVLRTIEESMLPRIDVARHITVDSPLVLQCVSSSSVERKIIWKCNSSLIDNHDKYSLNTDSLTIKKLTAGDQFNLYTCLEQGREFESDPYRIKSSGPGDIWFTPNLTVVFEHESLNISCNSECGPLCEWEWTKTDTQSGLEKAVSGGTMLQISNITKLDAGKYSCKVQNILSGSSFVRNMSLDVKRKDYYMTTTIFQRDIESN</sequence>
<dbReference type="InterPro" id="IPR051275">
    <property type="entry name" value="Cell_adhesion_signaling"/>
</dbReference>
<gene>
    <name evidence="7" type="ORF">CHS0354_040408</name>
</gene>
<evidence type="ECO:0000256" key="2">
    <source>
        <dbReference type="ARBA" id="ARBA00023136"/>
    </source>
</evidence>
<keyword evidence="3" id="KW-1015">Disulfide bond</keyword>
<evidence type="ECO:0000313" key="7">
    <source>
        <dbReference type="EMBL" id="KAK3601225.1"/>
    </source>
</evidence>
<keyword evidence="5" id="KW-0393">Immunoglobulin domain</keyword>
<dbReference type="InterPro" id="IPR013783">
    <property type="entry name" value="Ig-like_fold"/>
</dbReference>
<dbReference type="Pfam" id="PF13927">
    <property type="entry name" value="Ig_3"/>
    <property type="match status" value="1"/>
</dbReference>
<feature type="domain" description="Ig-like" evidence="6">
    <location>
        <begin position="56"/>
        <end position="122"/>
    </location>
</feature>
<keyword evidence="2" id="KW-0472">Membrane</keyword>
<feature type="domain" description="Ig-like" evidence="6">
    <location>
        <begin position="133"/>
        <end position="225"/>
    </location>
</feature>
<protein>
    <recommendedName>
        <fullName evidence="6">Ig-like domain-containing protein</fullName>
    </recommendedName>
</protein>
<dbReference type="EMBL" id="JAEAOA010002336">
    <property type="protein sequence ID" value="KAK3601225.1"/>
    <property type="molecule type" value="Genomic_DNA"/>
</dbReference>
<dbReference type="PANTHER" id="PTHR11640">
    <property type="entry name" value="NEPHRIN"/>
    <property type="match status" value="1"/>
</dbReference>
<dbReference type="GO" id="GO:0050839">
    <property type="term" value="F:cell adhesion molecule binding"/>
    <property type="evidence" value="ECO:0007669"/>
    <property type="project" value="TreeGrafter"/>
</dbReference>
<evidence type="ECO:0000256" key="4">
    <source>
        <dbReference type="ARBA" id="ARBA00023180"/>
    </source>
</evidence>
<proteinExistence type="predicted"/>
<dbReference type="Gene3D" id="2.60.40.10">
    <property type="entry name" value="Immunoglobulins"/>
    <property type="match status" value="2"/>
</dbReference>
<reference evidence="7" key="3">
    <citation type="submission" date="2023-05" db="EMBL/GenBank/DDBJ databases">
        <authorList>
            <person name="Smith C.H."/>
        </authorList>
    </citation>
    <scope>NUCLEOTIDE SEQUENCE</scope>
    <source>
        <strain evidence="7">CHS0354</strain>
        <tissue evidence="7">Mantle</tissue>
    </source>
</reference>
<accession>A0AAE0T0W2</accession>
<keyword evidence="4" id="KW-0325">Glycoprotein</keyword>
<dbReference type="InterPro" id="IPR007110">
    <property type="entry name" value="Ig-like_dom"/>
</dbReference>
<dbReference type="GO" id="GO:0005911">
    <property type="term" value="C:cell-cell junction"/>
    <property type="evidence" value="ECO:0007669"/>
    <property type="project" value="TreeGrafter"/>
</dbReference>
<reference evidence="7" key="1">
    <citation type="journal article" date="2021" name="Genome Biol. Evol.">
        <title>A High-Quality Reference Genome for a Parasitic Bivalve with Doubly Uniparental Inheritance (Bivalvia: Unionida).</title>
        <authorList>
            <person name="Smith C.H."/>
        </authorList>
    </citation>
    <scope>NUCLEOTIDE SEQUENCE</scope>
    <source>
        <strain evidence="7">CHS0354</strain>
    </source>
</reference>
<evidence type="ECO:0000256" key="5">
    <source>
        <dbReference type="ARBA" id="ARBA00023319"/>
    </source>
</evidence>
<dbReference type="PANTHER" id="PTHR11640:SF164">
    <property type="entry name" value="MAM DOMAIN-CONTAINING GLYCOSYLPHOSPHATIDYLINOSITOL ANCHOR PROTEIN 1"/>
    <property type="match status" value="1"/>
</dbReference>
<evidence type="ECO:0000313" key="8">
    <source>
        <dbReference type="Proteomes" id="UP001195483"/>
    </source>
</evidence>
<dbReference type="SMART" id="SM00409">
    <property type="entry name" value="IG"/>
    <property type="match status" value="2"/>
</dbReference>